<gene>
    <name evidence="2" type="ORF">QQF64_007530</name>
</gene>
<feature type="region of interest" description="Disordered" evidence="1">
    <location>
        <begin position="1"/>
        <end position="29"/>
    </location>
</feature>
<reference evidence="2 3" key="1">
    <citation type="submission" date="2023-09" db="EMBL/GenBank/DDBJ databases">
        <authorList>
            <person name="Wang M."/>
        </authorList>
    </citation>
    <scope>NUCLEOTIDE SEQUENCE [LARGE SCALE GENOMIC DNA]</scope>
    <source>
        <strain evidence="2">GT-2023</strain>
        <tissue evidence="2">Liver</tissue>
    </source>
</reference>
<accession>A0ABR3MAY3</accession>
<dbReference type="Proteomes" id="UP001558613">
    <property type="component" value="Unassembled WGS sequence"/>
</dbReference>
<dbReference type="EMBL" id="JAYMGO010000014">
    <property type="protein sequence ID" value="KAL1262265.1"/>
    <property type="molecule type" value="Genomic_DNA"/>
</dbReference>
<feature type="compositionally biased region" description="Basic and acidic residues" evidence="1">
    <location>
        <begin position="9"/>
        <end position="27"/>
    </location>
</feature>
<sequence>MSKTRLKKSAHDRERNIQGKLRGEKAKGIRLNPRMKRVRCWFSAVRVRPALRAPRQALRECVGSDACAVFARTHTLMNERGSWGRGRRGG</sequence>
<evidence type="ECO:0000313" key="3">
    <source>
        <dbReference type="Proteomes" id="UP001558613"/>
    </source>
</evidence>
<protein>
    <submittedName>
        <fullName evidence="2">Uncharacterized protein</fullName>
    </submittedName>
</protein>
<proteinExistence type="predicted"/>
<keyword evidence="3" id="KW-1185">Reference proteome</keyword>
<evidence type="ECO:0000256" key="1">
    <source>
        <dbReference type="SAM" id="MobiDB-lite"/>
    </source>
</evidence>
<name>A0ABR3MAY3_9TELE</name>
<organism evidence="2 3">
    <name type="scientific">Cirrhinus molitorella</name>
    <name type="common">mud carp</name>
    <dbReference type="NCBI Taxonomy" id="172907"/>
    <lineage>
        <taxon>Eukaryota</taxon>
        <taxon>Metazoa</taxon>
        <taxon>Chordata</taxon>
        <taxon>Craniata</taxon>
        <taxon>Vertebrata</taxon>
        <taxon>Euteleostomi</taxon>
        <taxon>Actinopterygii</taxon>
        <taxon>Neopterygii</taxon>
        <taxon>Teleostei</taxon>
        <taxon>Ostariophysi</taxon>
        <taxon>Cypriniformes</taxon>
        <taxon>Cyprinidae</taxon>
        <taxon>Labeoninae</taxon>
        <taxon>Labeonini</taxon>
        <taxon>Cirrhinus</taxon>
    </lineage>
</organism>
<comment type="caution">
    <text evidence="2">The sequence shown here is derived from an EMBL/GenBank/DDBJ whole genome shotgun (WGS) entry which is preliminary data.</text>
</comment>
<evidence type="ECO:0000313" key="2">
    <source>
        <dbReference type="EMBL" id="KAL1262265.1"/>
    </source>
</evidence>